<keyword evidence="6 8" id="KW-0472">Membrane</keyword>
<dbReference type="Gene3D" id="2.60.40.1120">
    <property type="entry name" value="Carboxypeptidase-like, regulatory domain"/>
    <property type="match status" value="1"/>
</dbReference>
<dbReference type="SUPFAM" id="SSF56935">
    <property type="entry name" value="Porins"/>
    <property type="match status" value="1"/>
</dbReference>
<dbReference type="InterPro" id="IPR000531">
    <property type="entry name" value="Beta-barrel_TonB"/>
</dbReference>
<keyword evidence="5 9" id="KW-0798">TonB box</keyword>
<dbReference type="InterPro" id="IPR012910">
    <property type="entry name" value="Plug_dom"/>
</dbReference>
<proteinExistence type="inferred from homology"/>
<name>A0ABU3DMP7_9FLAO</name>
<keyword evidence="4 8" id="KW-0812">Transmembrane</keyword>
<dbReference type="Gene3D" id="2.40.170.20">
    <property type="entry name" value="TonB-dependent receptor, beta-barrel domain"/>
    <property type="match status" value="1"/>
</dbReference>
<evidence type="ECO:0000259" key="10">
    <source>
        <dbReference type="Pfam" id="PF00593"/>
    </source>
</evidence>
<dbReference type="InterPro" id="IPR023996">
    <property type="entry name" value="TonB-dep_OMP_SusC/RagA"/>
</dbReference>
<evidence type="ECO:0000259" key="11">
    <source>
        <dbReference type="Pfam" id="PF07715"/>
    </source>
</evidence>
<comment type="similarity">
    <text evidence="8 9">Belongs to the TonB-dependent receptor family.</text>
</comment>
<dbReference type="Pfam" id="PF13715">
    <property type="entry name" value="CarbopepD_reg_2"/>
    <property type="match status" value="1"/>
</dbReference>
<keyword evidence="3 8" id="KW-1134">Transmembrane beta strand</keyword>
<dbReference type="NCBIfam" id="TIGR04056">
    <property type="entry name" value="OMP_RagA_SusC"/>
    <property type="match status" value="1"/>
</dbReference>
<keyword evidence="7 8" id="KW-0998">Cell outer membrane</keyword>
<protein>
    <submittedName>
        <fullName evidence="12">TonB-dependent receptor</fullName>
    </submittedName>
</protein>
<dbReference type="InterPro" id="IPR037066">
    <property type="entry name" value="Plug_dom_sf"/>
</dbReference>
<dbReference type="InterPro" id="IPR008969">
    <property type="entry name" value="CarboxyPept-like_regulatory"/>
</dbReference>
<keyword evidence="12" id="KW-0675">Receptor</keyword>
<dbReference type="Proteomes" id="UP001253848">
    <property type="component" value="Unassembled WGS sequence"/>
</dbReference>
<evidence type="ECO:0000256" key="8">
    <source>
        <dbReference type="PROSITE-ProRule" id="PRU01360"/>
    </source>
</evidence>
<feature type="domain" description="TonB-dependent receptor plug" evidence="11">
    <location>
        <begin position="202"/>
        <end position="306"/>
    </location>
</feature>
<sequence>MKRLLFTLFFCVPLIGNSAQISFVLDNPSLKELISEIETQSDFKFAYGSEIQIQTKLYGRYSFQDEDLKKILTTLSTKTHFSFEVLGNNIAITVDPPVKNIGIEKTKPQMNIEGNVTDSNGTPLPSVTVQEEGTNNGVMTDFDGNYSIEVSSSESVLVFSYIGMETAERTVGDNTTINVQMEDDSQALDEVVVVGYGTQRRSDITGAVGVVSSEEFEDEPVVQVGQALQGKVAGLQVSQNSGSPGSGLLIRVRGTGTVNNSEPLYVVDGNPNANPIDLIPEQIESIQVLKSASAAAIYGAQGANGVILITTKQGKSGKPTLNINFSQGWQEIQRHIPMTNAMEYATLYNEALINAGEDPIYPDPSALGEGTDWQEEVFQVAPMTNLSVSTSGGGESSSYFFSAGYSDQEGIVKGSGFDRLNLRVNTSMDITPAITIGENLSASLSNFENISQFNFGSILGSTLTANPEIPARFPDGSWGFSETSLNSTNPAANIHYSNNDTKRTVINGNVYTDISFLQDFVFRSQFNFNLGFTENVIFNPEYSISPRTFNAVANLTENFSRFTEYSWANTLTYNKSFEDHTFEALAGYTMQEAYSKNVSAYGAGLPANATDNENLRYLDLNTQSNSVGGSAGSYGILSYLGRVNYNYARRYFVTANFRADGSSRFGVNNKWGNFPSFSLGWKLSEENFLQNTEWITNLMLRGGWGSLGNQGSLPNYAFANLVEPNNNYVFGYPQEVYRGQAPTGLGNPDLKWESTQETNIGLDFSGFEGKLRGSLDWYNRETTDMLLQVPIAGYAGIEDSPYVNGGSVVNKGYEAMLSYENTTQGGLAYSLSGNIAHNSNEVTSLSNAGSSLYQFISFVGLVNVTQVGSPIASFWGWQTDGIFQTPEEVEMHAFQSNGTAPGDIRFKDINGDNIINAEDQTIIGDPWPSFTYGMNGSLSYSNFDFSVALQGVSGNEIFSAYKFRTEGPNFFNYTQNVFDNRWTGPGTSNDVPRLNSDDPNNNFRSSEYYLEDGSYLRIRNIQLSYRLPEEVFENLRLSIYGSVQNAFTFTSYSGFDPEIGTNGSNSLYVGIDETNYPVPRIYTLGLKMSL</sequence>
<dbReference type="Gene3D" id="2.170.130.10">
    <property type="entry name" value="TonB-dependent receptor, plug domain"/>
    <property type="match status" value="1"/>
</dbReference>
<accession>A0ABU3DMP7</accession>
<evidence type="ECO:0000256" key="2">
    <source>
        <dbReference type="ARBA" id="ARBA00022448"/>
    </source>
</evidence>
<dbReference type="InterPro" id="IPR023997">
    <property type="entry name" value="TonB-dep_OMP_SusC/RagA_CS"/>
</dbReference>
<keyword evidence="13" id="KW-1185">Reference proteome</keyword>
<evidence type="ECO:0000256" key="3">
    <source>
        <dbReference type="ARBA" id="ARBA00022452"/>
    </source>
</evidence>
<dbReference type="SUPFAM" id="SSF49464">
    <property type="entry name" value="Carboxypeptidase regulatory domain-like"/>
    <property type="match status" value="1"/>
</dbReference>
<dbReference type="NCBIfam" id="TIGR04057">
    <property type="entry name" value="SusC_RagA_signa"/>
    <property type="match status" value="1"/>
</dbReference>
<feature type="domain" description="TonB-dependent receptor-like beta-barrel" evidence="10">
    <location>
        <begin position="483"/>
        <end position="1045"/>
    </location>
</feature>
<organism evidence="12 13">
    <name type="scientific">Autumnicola psychrophila</name>
    <dbReference type="NCBI Taxonomy" id="3075592"/>
    <lineage>
        <taxon>Bacteria</taxon>
        <taxon>Pseudomonadati</taxon>
        <taxon>Bacteroidota</taxon>
        <taxon>Flavobacteriia</taxon>
        <taxon>Flavobacteriales</taxon>
        <taxon>Flavobacteriaceae</taxon>
        <taxon>Autumnicola</taxon>
    </lineage>
</organism>
<dbReference type="RefSeq" id="WP_311498434.1">
    <property type="nucleotide sequence ID" value="NZ_JAVRHN010000001.1"/>
</dbReference>
<evidence type="ECO:0000256" key="4">
    <source>
        <dbReference type="ARBA" id="ARBA00022692"/>
    </source>
</evidence>
<reference evidence="12 13" key="1">
    <citation type="submission" date="2023-09" db="EMBL/GenBank/DDBJ databases">
        <authorList>
            <person name="Rey-Velasco X."/>
        </authorList>
    </citation>
    <scope>NUCLEOTIDE SEQUENCE [LARGE SCALE GENOMIC DNA]</scope>
    <source>
        <strain evidence="12 13">F225</strain>
    </source>
</reference>
<dbReference type="EMBL" id="JAVRHN010000001">
    <property type="protein sequence ID" value="MDT0684994.1"/>
    <property type="molecule type" value="Genomic_DNA"/>
</dbReference>
<dbReference type="InterPro" id="IPR039426">
    <property type="entry name" value="TonB-dep_rcpt-like"/>
</dbReference>
<comment type="caution">
    <text evidence="12">The sequence shown here is derived from an EMBL/GenBank/DDBJ whole genome shotgun (WGS) entry which is preliminary data.</text>
</comment>
<evidence type="ECO:0000256" key="1">
    <source>
        <dbReference type="ARBA" id="ARBA00004571"/>
    </source>
</evidence>
<evidence type="ECO:0000313" key="12">
    <source>
        <dbReference type="EMBL" id="MDT0684994.1"/>
    </source>
</evidence>
<keyword evidence="2 8" id="KW-0813">Transport</keyword>
<evidence type="ECO:0000256" key="7">
    <source>
        <dbReference type="ARBA" id="ARBA00023237"/>
    </source>
</evidence>
<evidence type="ECO:0000313" key="13">
    <source>
        <dbReference type="Proteomes" id="UP001253848"/>
    </source>
</evidence>
<dbReference type="Pfam" id="PF00593">
    <property type="entry name" value="TonB_dep_Rec_b-barrel"/>
    <property type="match status" value="1"/>
</dbReference>
<evidence type="ECO:0000256" key="9">
    <source>
        <dbReference type="RuleBase" id="RU003357"/>
    </source>
</evidence>
<dbReference type="Pfam" id="PF07715">
    <property type="entry name" value="Plug"/>
    <property type="match status" value="1"/>
</dbReference>
<dbReference type="Gene3D" id="3.55.50.30">
    <property type="match status" value="1"/>
</dbReference>
<gene>
    <name evidence="12" type="ORF">RM541_01360</name>
</gene>
<evidence type="ECO:0000256" key="6">
    <source>
        <dbReference type="ARBA" id="ARBA00023136"/>
    </source>
</evidence>
<dbReference type="InterPro" id="IPR036942">
    <property type="entry name" value="Beta-barrel_TonB_sf"/>
</dbReference>
<evidence type="ECO:0000256" key="5">
    <source>
        <dbReference type="ARBA" id="ARBA00023077"/>
    </source>
</evidence>
<dbReference type="PROSITE" id="PS52016">
    <property type="entry name" value="TONB_DEPENDENT_REC_3"/>
    <property type="match status" value="1"/>
</dbReference>
<comment type="subcellular location">
    <subcellularLocation>
        <location evidence="1 8">Cell outer membrane</location>
        <topology evidence="1 8">Multi-pass membrane protein</topology>
    </subcellularLocation>
</comment>